<proteinExistence type="predicted"/>
<gene>
    <name evidence="1" type="ORF">LHCIRMBIA953_02744</name>
</gene>
<evidence type="ECO:0000313" key="2">
    <source>
        <dbReference type="Proteomes" id="UP000017243"/>
    </source>
</evidence>
<evidence type="ECO:0000313" key="1">
    <source>
        <dbReference type="EMBL" id="CDI41746.1"/>
    </source>
</evidence>
<organism evidence="1 2">
    <name type="scientific">Lactobacillus helveticus CIRM-BIA 953</name>
    <dbReference type="NCBI Taxonomy" id="1226335"/>
    <lineage>
        <taxon>Bacteria</taxon>
        <taxon>Bacillati</taxon>
        <taxon>Bacillota</taxon>
        <taxon>Bacilli</taxon>
        <taxon>Lactobacillales</taxon>
        <taxon>Lactobacillaceae</taxon>
        <taxon>Lactobacillus</taxon>
    </lineage>
</organism>
<reference evidence="1 2" key="1">
    <citation type="submission" date="2013-09" db="EMBL/GenBank/DDBJ databases">
        <title>Draft Genome Sequence of five Lactobacillus helveticus strains CIRM-BIA 101T, 103, 104, 951 and 953 isolated from milk product.</title>
        <authorList>
            <person name="Valence F."/>
            <person name="Chuat V."/>
            <person name="Ma L."/>
            <person name="Creno S."/>
            <person name="Falentin H."/>
            <person name="Lortal S."/>
            <person name="Bizet C."/>
            <person name="Clermont D."/>
            <person name="Loux V."/>
            <person name="Bouchier C."/>
            <person name="Cousin S."/>
        </authorList>
    </citation>
    <scope>NUCLEOTIDE SEQUENCE [LARGE SCALE GENOMIC DNA]</scope>
    <source>
        <strain evidence="1 2">CIRM-BIA 953</strain>
    </source>
</reference>
<dbReference type="EMBL" id="CBUH010000053">
    <property type="protein sequence ID" value="CDI41746.1"/>
    <property type="molecule type" value="Genomic_DNA"/>
</dbReference>
<sequence>MNVGNQMAIV</sequence>
<accession>U4QF89</accession>
<dbReference type="Proteomes" id="UP000017243">
    <property type="component" value="Unassembled WGS sequence"/>
</dbReference>
<protein>
    <submittedName>
        <fullName evidence="1">Uncharacterized protein</fullName>
    </submittedName>
</protein>
<name>U4QF89_LACHE</name>
<comment type="caution">
    <text evidence="1">The sequence shown here is derived from an EMBL/GenBank/DDBJ whole genome shotgun (WGS) entry which is preliminary data.</text>
</comment>